<protein>
    <recommendedName>
        <fullName evidence="4">DUF3027 domain-containing protein</fullName>
    </recommendedName>
</protein>
<dbReference type="EMBL" id="CP063189">
    <property type="protein sequence ID" value="WCZ32077.1"/>
    <property type="molecule type" value="Genomic_DNA"/>
</dbReference>
<evidence type="ECO:0008006" key="4">
    <source>
        <dbReference type="Google" id="ProtNLM"/>
    </source>
</evidence>
<reference evidence="2 3" key="1">
    <citation type="submission" date="2020-10" db="EMBL/GenBank/DDBJ databases">
        <title>Complete genome sequence of Corynebacterium massiliense DSM 45435, type strain of Corynebacterium massiliense.</title>
        <authorList>
            <person name="Busche T."/>
            <person name="Kalinowski J."/>
            <person name="Ruckert C."/>
        </authorList>
    </citation>
    <scope>NUCLEOTIDE SEQUENCE [LARGE SCALE GENOMIC DNA]</scope>
    <source>
        <strain evidence="2 3">DSM 45435</strain>
    </source>
</reference>
<gene>
    <name evidence="2" type="ORF">CMASS_03110</name>
</gene>
<dbReference type="Proteomes" id="UP001220064">
    <property type="component" value="Chromosome"/>
</dbReference>
<organism evidence="2 3">
    <name type="scientific">Corynebacterium massiliense DSM 45435</name>
    <dbReference type="NCBI Taxonomy" id="1121364"/>
    <lineage>
        <taxon>Bacteria</taxon>
        <taxon>Bacillati</taxon>
        <taxon>Actinomycetota</taxon>
        <taxon>Actinomycetes</taxon>
        <taxon>Mycobacteriales</taxon>
        <taxon>Corynebacteriaceae</taxon>
        <taxon>Corynebacterium</taxon>
    </lineage>
</organism>
<dbReference type="Pfam" id="PF11228">
    <property type="entry name" value="DUF3027"/>
    <property type="match status" value="1"/>
</dbReference>
<accession>A0ABY7U5U9</accession>
<keyword evidence="3" id="KW-1185">Reference proteome</keyword>
<evidence type="ECO:0000256" key="1">
    <source>
        <dbReference type="SAM" id="MobiDB-lite"/>
    </source>
</evidence>
<sequence length="227" mass="24058">MRNVTDSNPNPLFGQQAVEIARRALEELDEGGVGEHLGFFAVSGAGNVATLRFSADLPGYPGWEWHAVVACASGAADVTVNEVALVPGNTGQALQAPDWVPYADRVRPGDLGPGDVFPPEPDDPRIANGTLTRAGLDGARARWRDGDFGPHSEMATQARLKCRTCAFFLPTGDEIGPNFGVCANKFSADGRVVHAAYGCGAHSETRVDTGDDFTPGEVAFDDEEPLY</sequence>
<evidence type="ECO:0000313" key="2">
    <source>
        <dbReference type="EMBL" id="WCZ32077.1"/>
    </source>
</evidence>
<name>A0ABY7U5U9_9CORY</name>
<proteinExistence type="predicted"/>
<dbReference type="InterPro" id="IPR021391">
    <property type="entry name" value="DUF3027"/>
</dbReference>
<dbReference type="RefSeq" id="WP_027018642.1">
    <property type="nucleotide sequence ID" value="NZ_ATVG01000004.1"/>
</dbReference>
<evidence type="ECO:0000313" key="3">
    <source>
        <dbReference type="Proteomes" id="UP001220064"/>
    </source>
</evidence>
<feature type="region of interest" description="Disordered" evidence="1">
    <location>
        <begin position="208"/>
        <end position="227"/>
    </location>
</feature>